<dbReference type="EnsemblMetazoa" id="XM_017117293.2">
    <property type="protein sequence ID" value="XP_016972782.2"/>
    <property type="gene ID" value="LOC108040058"/>
</dbReference>
<dbReference type="SUPFAM" id="SSF52047">
    <property type="entry name" value="RNI-like"/>
    <property type="match status" value="1"/>
</dbReference>
<reference evidence="3" key="1">
    <citation type="journal article" date="2021" name="Elife">
        <title>Highly contiguous assemblies of 101 drosophilid genomes.</title>
        <authorList>
            <person name="Kim B.Y."/>
            <person name="Wang J.R."/>
            <person name="Miller D.E."/>
            <person name="Barmina O."/>
            <person name="Delaney E."/>
            <person name="Thompson A."/>
            <person name="Comeault A.A."/>
            <person name="Peede D."/>
            <person name="D'Agostino E.R."/>
            <person name="Pelaez J."/>
            <person name="Aguilar J.M."/>
            <person name="Haji D."/>
            <person name="Matsunaga T."/>
            <person name="Armstrong E.E."/>
            <person name="Zych M."/>
            <person name="Ogawa Y."/>
            <person name="Stamenkovic-Radak M."/>
            <person name="Jelic M."/>
            <person name="Veselinovic M.S."/>
            <person name="Tanaskovic M."/>
            <person name="Eric P."/>
            <person name="Gao J.J."/>
            <person name="Katoh T.K."/>
            <person name="Toda M.J."/>
            <person name="Watabe H."/>
            <person name="Watada M."/>
            <person name="Davis J.S."/>
            <person name="Moyle L.C."/>
            <person name="Manoli G."/>
            <person name="Bertolini E."/>
            <person name="Kostal V."/>
            <person name="Hawley R.S."/>
            <person name="Takahashi A."/>
            <person name="Jones C.D."/>
            <person name="Price D.K."/>
            <person name="Whiteman N."/>
            <person name="Kopp A."/>
            <person name="Matute D.R."/>
            <person name="Petrov D.A."/>
        </authorList>
    </citation>
    <scope>NUCLEOTIDE SEQUENCE [LARGE SCALE GENOMIC DNA]</scope>
</reference>
<protein>
    <submittedName>
        <fullName evidence="2">Uncharacterized protein</fullName>
    </submittedName>
</protein>
<feature type="compositionally biased region" description="Basic and acidic residues" evidence="1">
    <location>
        <begin position="1"/>
        <end position="11"/>
    </location>
</feature>
<organism evidence="2 3">
    <name type="scientific">Drosophila rhopaloa</name>
    <name type="common">Fruit fly</name>
    <dbReference type="NCBI Taxonomy" id="1041015"/>
    <lineage>
        <taxon>Eukaryota</taxon>
        <taxon>Metazoa</taxon>
        <taxon>Ecdysozoa</taxon>
        <taxon>Arthropoda</taxon>
        <taxon>Hexapoda</taxon>
        <taxon>Insecta</taxon>
        <taxon>Pterygota</taxon>
        <taxon>Neoptera</taxon>
        <taxon>Endopterygota</taxon>
        <taxon>Diptera</taxon>
        <taxon>Brachycera</taxon>
        <taxon>Muscomorpha</taxon>
        <taxon>Ephydroidea</taxon>
        <taxon>Drosophilidae</taxon>
        <taxon>Drosophila</taxon>
        <taxon>Sophophora</taxon>
    </lineage>
</organism>
<keyword evidence="3" id="KW-1185">Reference proteome</keyword>
<dbReference type="RefSeq" id="XP_016972782.2">
    <property type="nucleotide sequence ID" value="XM_017117293.2"/>
</dbReference>
<dbReference type="Proteomes" id="UP001652680">
    <property type="component" value="Unassembled WGS sequence"/>
</dbReference>
<evidence type="ECO:0000256" key="1">
    <source>
        <dbReference type="SAM" id="MobiDB-lite"/>
    </source>
</evidence>
<accession>A0ABM5H0U9</accession>
<dbReference type="GeneID" id="108040058"/>
<feature type="region of interest" description="Disordered" evidence="1">
    <location>
        <begin position="1"/>
        <end position="21"/>
    </location>
</feature>
<evidence type="ECO:0000313" key="2">
    <source>
        <dbReference type="EnsemblMetazoa" id="XP_016972782.2"/>
    </source>
</evidence>
<reference evidence="2" key="2">
    <citation type="submission" date="2025-05" db="UniProtKB">
        <authorList>
            <consortium name="EnsemblMetazoa"/>
        </authorList>
    </citation>
    <scope>IDENTIFICATION</scope>
</reference>
<proteinExistence type="predicted"/>
<name>A0ABM5H0U9_DRORH</name>
<evidence type="ECO:0000313" key="3">
    <source>
        <dbReference type="Proteomes" id="UP001652680"/>
    </source>
</evidence>
<sequence length="440" mass="50386">MPLPTKEDSSRKFMVGSSDSETDNEDLALVHLVLRKLNINDQALLHRHFDKVPDAFSSLWRDQYDRLDLGQMQWKLHGSNLHLFLQDMCTGFRSVHLRSEQLQEELNILEQAGIERLVNVESCEISGGHSPSTKNRSFPQWPFHALPKLLSNLIYLEIHASVQACFIDRFRKLESLKIYAEISSSALKAILSSDMPLTQLHLLGNLSHQLEGISKCKQLRNLLVNLPTFLSSPSEVCQLPELLVLRLTQLKELDIKATLKALSRVIQEKGSQLKSFQLNCNFMDHAEYLSQMKLNLCLSLDELELVDCIFKNQDLTKLCLPISQSYTLFCNCPDLNDDQLLDFIKASPNLKELVLIECPKLTEGLFNNVVKVRCSGETQPPLLFRIKDSQDIWDSYQKNLSSLWARKRSILKLECIAEEYVPIDNVQFIFHEPLRSPIAL</sequence>